<dbReference type="AlphaFoldDB" id="A0A4P9ZDQ2"/>
<keyword evidence="2 10" id="KW-0812">Transmembrane</keyword>
<comment type="subunit">
    <text evidence="10">Homooligomer.</text>
</comment>
<feature type="coiled-coil region" evidence="11">
    <location>
        <begin position="67"/>
        <end position="115"/>
    </location>
</feature>
<evidence type="ECO:0000256" key="5">
    <source>
        <dbReference type="ARBA" id="ARBA00022989"/>
    </source>
</evidence>
<organism evidence="12 13">
    <name type="scientific">Metschnikowia bicuspidata</name>
    <dbReference type="NCBI Taxonomy" id="27322"/>
    <lineage>
        <taxon>Eukaryota</taxon>
        <taxon>Fungi</taxon>
        <taxon>Dikarya</taxon>
        <taxon>Ascomycota</taxon>
        <taxon>Saccharomycotina</taxon>
        <taxon>Pichiomycetes</taxon>
        <taxon>Metschnikowiaceae</taxon>
        <taxon>Metschnikowia</taxon>
    </lineage>
</organism>
<comment type="similarity">
    <text evidence="1 10">Belongs to the SHE9 family.</text>
</comment>
<keyword evidence="5 10" id="KW-1133">Transmembrane helix</keyword>
<proteinExistence type="inferred from homology"/>
<gene>
    <name evidence="12" type="ORF">METBISCDRAFT_14858</name>
</gene>
<feature type="transmembrane region" description="Helical" evidence="10">
    <location>
        <begin position="186"/>
        <end position="206"/>
    </location>
</feature>
<evidence type="ECO:0000256" key="10">
    <source>
        <dbReference type="RuleBase" id="RU364128"/>
    </source>
</evidence>
<evidence type="ECO:0000256" key="6">
    <source>
        <dbReference type="ARBA" id="ARBA00023054"/>
    </source>
</evidence>
<feature type="transmembrane region" description="Helical" evidence="10">
    <location>
        <begin position="306"/>
        <end position="329"/>
    </location>
</feature>
<reference evidence="13" key="1">
    <citation type="journal article" date="2018" name="Nat. Microbiol.">
        <title>Leveraging single-cell genomics to expand the fungal tree of life.</title>
        <authorList>
            <person name="Ahrendt S.R."/>
            <person name="Quandt C.A."/>
            <person name="Ciobanu D."/>
            <person name="Clum A."/>
            <person name="Salamov A."/>
            <person name="Andreopoulos B."/>
            <person name="Cheng J.F."/>
            <person name="Woyke T."/>
            <person name="Pelin A."/>
            <person name="Henrissat B."/>
            <person name="Reynolds N.K."/>
            <person name="Benny G.L."/>
            <person name="Smith M.E."/>
            <person name="James T.Y."/>
            <person name="Grigoriev I.V."/>
        </authorList>
    </citation>
    <scope>NUCLEOTIDE SEQUENCE [LARGE SCALE GENOMIC DNA]</scope>
    <source>
        <strain evidence="13">Baker2002</strain>
    </source>
</reference>
<keyword evidence="13" id="KW-1185">Reference proteome</keyword>
<evidence type="ECO:0000256" key="4">
    <source>
        <dbReference type="ARBA" id="ARBA00022946"/>
    </source>
</evidence>
<comment type="subcellular location">
    <subcellularLocation>
        <location evidence="10">Mitochondrion inner membrane</location>
        <topology evidence="10">Multi-pass membrane protein</topology>
    </subcellularLocation>
</comment>
<keyword evidence="4 10" id="KW-0809">Transit peptide</keyword>
<dbReference type="OrthoDB" id="5595506at2759"/>
<keyword evidence="3 10" id="KW-0999">Mitochondrion inner membrane</keyword>
<dbReference type="GO" id="GO:0005743">
    <property type="term" value="C:mitochondrial inner membrane"/>
    <property type="evidence" value="ECO:0007669"/>
    <property type="project" value="UniProtKB-SubCell"/>
</dbReference>
<dbReference type="PANTHER" id="PTHR31961:SF3">
    <property type="entry name" value="SENSITIVE TO HIGH EXPRESSION PROTEIN 9, MITOCHONDRIAL"/>
    <property type="match status" value="1"/>
</dbReference>
<comment type="function">
    <text evidence="9">Required for the maintenance of the structure of the mitochondrial inner membrane. Involved in mitochondrial morphology. Causes growth arrest when highly overexpressed.</text>
</comment>
<dbReference type="GO" id="GO:0007007">
    <property type="term" value="P:inner mitochondrial membrane organization"/>
    <property type="evidence" value="ECO:0007669"/>
    <property type="project" value="TreeGrafter"/>
</dbReference>
<protein>
    <recommendedName>
        <fullName evidence="10">Sensitive to high expression protein 9, mitochondrial</fullName>
    </recommendedName>
</protein>
<evidence type="ECO:0000256" key="8">
    <source>
        <dbReference type="ARBA" id="ARBA00023136"/>
    </source>
</evidence>
<evidence type="ECO:0000313" key="12">
    <source>
        <dbReference type="EMBL" id="RKP31087.1"/>
    </source>
</evidence>
<evidence type="ECO:0000256" key="1">
    <source>
        <dbReference type="ARBA" id="ARBA00007472"/>
    </source>
</evidence>
<dbReference type="PANTHER" id="PTHR31961">
    <property type="entry name" value="SENSITIVE TO HIGH EXPRESSION PROTEIN 9, MITOCHONDRIAL"/>
    <property type="match status" value="1"/>
</dbReference>
<dbReference type="Proteomes" id="UP000268321">
    <property type="component" value="Unassembled WGS sequence"/>
</dbReference>
<evidence type="ECO:0000313" key="13">
    <source>
        <dbReference type="Proteomes" id="UP000268321"/>
    </source>
</evidence>
<keyword evidence="6 11" id="KW-0175">Coiled coil</keyword>
<dbReference type="Pfam" id="PF05546">
    <property type="entry name" value="She9_MDM33"/>
    <property type="match status" value="1"/>
</dbReference>
<accession>A0A4P9ZDQ2</accession>
<dbReference type="InterPro" id="IPR008839">
    <property type="entry name" value="MDM33_fungi"/>
</dbReference>
<evidence type="ECO:0000256" key="11">
    <source>
        <dbReference type="SAM" id="Coils"/>
    </source>
</evidence>
<evidence type="ECO:0000256" key="3">
    <source>
        <dbReference type="ARBA" id="ARBA00022792"/>
    </source>
</evidence>
<evidence type="ECO:0000256" key="9">
    <source>
        <dbReference type="ARBA" id="ARBA00024807"/>
    </source>
</evidence>
<evidence type="ECO:0000256" key="7">
    <source>
        <dbReference type="ARBA" id="ARBA00023128"/>
    </source>
</evidence>
<sequence>MEISLAAAAEAASEKPETYSPDVQPQSRYTTAKNRYHEIKNTFFLKSETSIKTLAQALNQITGYNKIEEHKAAVQQLEKEVKEARMAVKVAKNCYSDAIERRSALQREVNELLTRKNSWSPVDVERFTELYKSDHKNQKSESDAKEQLENAEQAFDSAQLKFGSKILTRYHEEQLWSDKIRQALTWGTWVITGVNICLFAVATFFVEPWKRRRLVNAFHGQVLLQFDEYSKEIGQLSAKISTLTETQDNLTITKKLGMNSLILPGLFEIDLSRQFTSWNTTKVFFNQLSYTVQTPETQFLINKMDFAIISGTLVACSLGFASLLSYAFLR</sequence>
<keyword evidence="8 10" id="KW-0472">Membrane</keyword>
<dbReference type="EMBL" id="ML004447">
    <property type="protein sequence ID" value="RKP31087.1"/>
    <property type="molecule type" value="Genomic_DNA"/>
</dbReference>
<evidence type="ECO:0000256" key="2">
    <source>
        <dbReference type="ARBA" id="ARBA00022692"/>
    </source>
</evidence>
<name>A0A4P9ZDQ2_9ASCO</name>
<keyword evidence="7 10" id="KW-0496">Mitochondrion</keyword>